<accession>A0A097R3P9</accession>
<protein>
    <recommendedName>
        <fullName evidence="3">DUF2158 domain-containing protein</fullName>
    </recommendedName>
</protein>
<dbReference type="Pfam" id="PF09926">
    <property type="entry name" value="DUF2158"/>
    <property type="match status" value="1"/>
</dbReference>
<dbReference type="PATRIC" id="fig|1453496.5.peg.2793"/>
<dbReference type="Proteomes" id="UP000029986">
    <property type="component" value="Chromosome"/>
</dbReference>
<dbReference type="AlphaFoldDB" id="A0A097R3P9"/>
<dbReference type="InterPro" id="IPR019226">
    <property type="entry name" value="DUF2158"/>
</dbReference>
<evidence type="ECO:0000313" key="2">
    <source>
        <dbReference type="Proteomes" id="UP000029986"/>
    </source>
</evidence>
<dbReference type="OrthoDB" id="6429330at2"/>
<gene>
    <name evidence="1" type="ORF">AT03_13695</name>
</gene>
<reference evidence="1 2" key="1">
    <citation type="journal article" date="2014" name="Gut Pathog.">
        <title>Gene clusters of Hafnia alvei strain FB1 important in survival and pathogenesis: a draft genome perspective.</title>
        <authorList>
            <person name="Tan J.Y."/>
            <person name="Yin W.F."/>
            <person name="Chan K.G."/>
        </authorList>
    </citation>
    <scope>NUCLEOTIDE SEQUENCE [LARGE SCALE GENOMIC DNA]</scope>
    <source>
        <strain evidence="1 2">FB1</strain>
    </source>
</reference>
<organism evidence="1 2">
    <name type="scientific">Hafnia alvei FB1</name>
    <dbReference type="NCBI Taxonomy" id="1453496"/>
    <lineage>
        <taxon>Bacteria</taxon>
        <taxon>Pseudomonadati</taxon>
        <taxon>Pseudomonadota</taxon>
        <taxon>Gammaproteobacteria</taxon>
        <taxon>Enterobacterales</taxon>
        <taxon>Hafniaceae</taxon>
        <taxon>Hafnia</taxon>
    </lineage>
</organism>
<dbReference type="EMBL" id="CP009706">
    <property type="protein sequence ID" value="AIU73344.1"/>
    <property type="molecule type" value="Genomic_DNA"/>
</dbReference>
<keyword evidence="2" id="KW-1185">Reference proteome</keyword>
<evidence type="ECO:0000313" key="1">
    <source>
        <dbReference type="EMBL" id="AIU73344.1"/>
    </source>
</evidence>
<dbReference type="HOGENOM" id="CLU_189749_0_0_6"/>
<dbReference type="KEGG" id="hav:AT03_13695"/>
<proteinExistence type="predicted"/>
<dbReference type="RefSeq" id="WP_025802324.1">
    <property type="nucleotide sequence ID" value="NZ_CP009706.1"/>
</dbReference>
<name>A0A097R3P9_HAFAL</name>
<dbReference type="eggNOG" id="COG5475">
    <property type="taxonomic scope" value="Bacteria"/>
</dbReference>
<evidence type="ECO:0008006" key="3">
    <source>
        <dbReference type="Google" id="ProtNLM"/>
    </source>
</evidence>
<sequence>MSFSVGDSVQKTSGGPRMTVAAVNDNEITCSWNELGNEKQETITASHLALYQEDGDFGVC</sequence>